<feature type="compositionally biased region" description="Pro residues" evidence="1">
    <location>
        <begin position="11"/>
        <end position="22"/>
    </location>
</feature>
<reference evidence="2 3" key="1">
    <citation type="journal article" date="2020" name="Nature">
        <title>Six reference-quality genomes reveal evolution of bat adaptations.</title>
        <authorList>
            <person name="Jebb D."/>
            <person name="Huang Z."/>
            <person name="Pippel M."/>
            <person name="Hughes G.M."/>
            <person name="Lavrichenko K."/>
            <person name="Devanna P."/>
            <person name="Winkler S."/>
            <person name="Jermiin L.S."/>
            <person name="Skirmuntt E.C."/>
            <person name="Katzourakis A."/>
            <person name="Burkitt-Gray L."/>
            <person name="Ray D.A."/>
            <person name="Sullivan K.A.M."/>
            <person name="Roscito J.G."/>
            <person name="Kirilenko B.M."/>
            <person name="Davalos L.M."/>
            <person name="Corthals A.P."/>
            <person name="Power M.L."/>
            <person name="Jones G."/>
            <person name="Ransome R.D."/>
            <person name="Dechmann D.K.N."/>
            <person name="Locatelli A.G."/>
            <person name="Puechmaille S.J."/>
            <person name="Fedrigo O."/>
            <person name="Jarvis E.D."/>
            <person name="Hiller M."/>
            <person name="Vernes S.C."/>
            <person name="Myers E.W."/>
            <person name="Teeling E.C."/>
        </authorList>
    </citation>
    <scope>NUCLEOTIDE SEQUENCE [LARGE SCALE GENOMIC DNA]</scope>
    <source>
        <strain evidence="2">Bat1K_MPI-CBG_1</strain>
    </source>
</reference>
<evidence type="ECO:0000313" key="3">
    <source>
        <dbReference type="Proteomes" id="UP000664940"/>
    </source>
</evidence>
<protein>
    <submittedName>
        <fullName evidence="2">Uncharacterized protein</fullName>
    </submittedName>
</protein>
<evidence type="ECO:0000256" key="1">
    <source>
        <dbReference type="SAM" id="MobiDB-lite"/>
    </source>
</evidence>
<sequence length="205" mass="21400">MPSKAVQGLLPSPPPWGPPAPPVGVGTREEGLGLWVVWQEELHQPLLAPLVPRQMGLGCCPGLFPPPAPAPAPGQTQKSGLFLKGRGQKAWSDPVHPGWRLQLWESQPGAANPSPEQRQDAAPTHPAPTGASEEKTPPAHPVPRSPPLQGLPGSSGGTCQSPPQTAFGPAGPAWEREQEQGPGCPGLRPLGSWDPSIWEAGVDVP</sequence>
<feature type="region of interest" description="Disordered" evidence="1">
    <location>
        <begin position="104"/>
        <end position="205"/>
    </location>
</feature>
<evidence type="ECO:0000313" key="2">
    <source>
        <dbReference type="EMBL" id="KAF6104550.1"/>
    </source>
</evidence>
<organism evidence="2 3">
    <name type="scientific">Phyllostomus discolor</name>
    <name type="common">pale spear-nosed bat</name>
    <dbReference type="NCBI Taxonomy" id="89673"/>
    <lineage>
        <taxon>Eukaryota</taxon>
        <taxon>Metazoa</taxon>
        <taxon>Chordata</taxon>
        <taxon>Craniata</taxon>
        <taxon>Vertebrata</taxon>
        <taxon>Euteleostomi</taxon>
        <taxon>Mammalia</taxon>
        <taxon>Eutheria</taxon>
        <taxon>Laurasiatheria</taxon>
        <taxon>Chiroptera</taxon>
        <taxon>Yangochiroptera</taxon>
        <taxon>Phyllostomidae</taxon>
        <taxon>Phyllostominae</taxon>
        <taxon>Phyllostomus</taxon>
    </lineage>
</organism>
<comment type="caution">
    <text evidence="2">The sequence shown here is derived from an EMBL/GenBank/DDBJ whole genome shotgun (WGS) entry which is preliminary data.</text>
</comment>
<name>A0A834A2Q7_9CHIR</name>
<proteinExistence type="predicted"/>
<dbReference type="AlphaFoldDB" id="A0A834A2Q7"/>
<feature type="region of interest" description="Disordered" evidence="1">
    <location>
        <begin position="1"/>
        <end position="24"/>
    </location>
</feature>
<dbReference type="Proteomes" id="UP000664940">
    <property type="component" value="Unassembled WGS sequence"/>
</dbReference>
<dbReference type="EMBL" id="JABVXQ010000006">
    <property type="protein sequence ID" value="KAF6104550.1"/>
    <property type="molecule type" value="Genomic_DNA"/>
</dbReference>
<accession>A0A834A2Q7</accession>
<gene>
    <name evidence="2" type="ORF">HJG60_011444</name>
</gene>